<organism evidence="1 2">
    <name type="scientific">Azotobacter bryophylli</name>
    <dbReference type="NCBI Taxonomy" id="1986537"/>
    <lineage>
        <taxon>Bacteria</taxon>
        <taxon>Pseudomonadati</taxon>
        <taxon>Pseudomonadota</taxon>
        <taxon>Gammaproteobacteria</taxon>
        <taxon>Pseudomonadales</taxon>
        <taxon>Pseudomonadaceae</taxon>
        <taxon>Azotobacter</taxon>
    </lineage>
</organism>
<keyword evidence="2" id="KW-1185">Reference proteome</keyword>
<dbReference type="RefSeq" id="WP_377815819.1">
    <property type="nucleotide sequence ID" value="NZ_JBHRSJ010000034.1"/>
</dbReference>
<dbReference type="Proteomes" id="UP001595457">
    <property type="component" value="Unassembled WGS sequence"/>
</dbReference>
<evidence type="ECO:0008006" key="3">
    <source>
        <dbReference type="Google" id="ProtNLM"/>
    </source>
</evidence>
<reference evidence="2" key="1">
    <citation type="journal article" date="2019" name="Int. J. Syst. Evol. Microbiol.">
        <title>The Global Catalogue of Microorganisms (GCM) 10K type strain sequencing project: providing services to taxonomists for standard genome sequencing and annotation.</title>
        <authorList>
            <consortium name="The Broad Institute Genomics Platform"/>
            <consortium name="The Broad Institute Genome Sequencing Center for Infectious Disease"/>
            <person name="Wu L."/>
            <person name="Ma J."/>
        </authorList>
    </citation>
    <scope>NUCLEOTIDE SEQUENCE [LARGE SCALE GENOMIC DNA]</scope>
    <source>
        <strain evidence="2">KCTC 62195</strain>
    </source>
</reference>
<evidence type="ECO:0000313" key="1">
    <source>
        <dbReference type="EMBL" id="MFC2973893.1"/>
    </source>
</evidence>
<evidence type="ECO:0000313" key="2">
    <source>
        <dbReference type="Proteomes" id="UP001595457"/>
    </source>
</evidence>
<dbReference type="EMBL" id="JBHRSJ010000034">
    <property type="protein sequence ID" value="MFC2973893.1"/>
    <property type="molecule type" value="Genomic_DNA"/>
</dbReference>
<protein>
    <recommendedName>
        <fullName evidence="3">Small CPxCG-related zinc finger protein</fullName>
    </recommendedName>
</protein>
<name>A0ABV7AY11_9GAMM</name>
<sequence>MTTAHPTHWCVSCGKHYTRQQVRQTLPAEHTPDGEVELLICPHCGSDQVEELQEIGHDE</sequence>
<comment type="caution">
    <text evidence="1">The sequence shown here is derived from an EMBL/GenBank/DDBJ whole genome shotgun (WGS) entry which is preliminary data.</text>
</comment>
<proteinExistence type="predicted"/>
<accession>A0ABV7AY11</accession>
<gene>
    <name evidence="1" type="ORF">ACFOJE_16960</name>
</gene>